<dbReference type="SMART" id="SM00471">
    <property type="entry name" value="HDc"/>
    <property type="match status" value="1"/>
</dbReference>
<evidence type="ECO:0000259" key="1">
    <source>
        <dbReference type="PROSITE" id="PS51831"/>
    </source>
</evidence>
<dbReference type="InterPro" id="IPR050135">
    <property type="entry name" value="dGTPase-like"/>
</dbReference>
<dbReference type="Proteomes" id="UP000230084">
    <property type="component" value="Unassembled WGS sequence"/>
</dbReference>
<reference evidence="2 3" key="1">
    <citation type="submission" date="2017-09" db="EMBL/GenBank/DDBJ databases">
        <title>Depth-based differentiation of microbial function through sediment-hosted aquifers and enrichment of novel symbionts in the deep terrestrial subsurface.</title>
        <authorList>
            <person name="Probst A.J."/>
            <person name="Ladd B."/>
            <person name="Jarett J.K."/>
            <person name="Geller-Mcgrath D.E."/>
            <person name="Sieber C.M."/>
            <person name="Emerson J.B."/>
            <person name="Anantharaman K."/>
            <person name="Thomas B.C."/>
            <person name="Malmstrom R."/>
            <person name="Stieglmeier M."/>
            <person name="Klingl A."/>
            <person name="Woyke T."/>
            <person name="Ryan C.M."/>
            <person name="Banfield J.F."/>
        </authorList>
    </citation>
    <scope>NUCLEOTIDE SEQUENCE [LARGE SCALE GENOMIC DNA]</scope>
    <source>
        <strain evidence="2">CG10_big_fil_rev_8_21_14_0_10_50_16</strain>
    </source>
</reference>
<dbReference type="EMBL" id="PCYM01000001">
    <property type="protein sequence ID" value="PIR48067.1"/>
    <property type="molecule type" value="Genomic_DNA"/>
</dbReference>
<name>A0A2H0RNP1_9BACT</name>
<proteinExistence type="predicted"/>
<dbReference type="InterPro" id="IPR003607">
    <property type="entry name" value="HD/PDEase_dom"/>
</dbReference>
<sequence>MLIHDAVYGPTEILEPVLLDVINAPSVQRLKHIAQFGLPDAYCHLHGFSRFDHSVGVLLLLAHLGASLEEQVAGLLHDVSHTAFSHATDWIYQESITEDGQDSIHAHFLCTSDLPTILETHGMTVTRIADHHLFSLLEQDAPALCADRVDYTLRECDTSVTQACLPYLMVHEHRIVFSDLAAAQTLAHAYAERQRVHWGSADSVSRYKLAGLLFKIGLKEGVITKQDFWTTDEQVLTKLEYASSAQIQHLLSVLKTPSLFEQFAFTVPTHKKFRHIDPDVLVDHQLVRLSEMDPDYCKTLDQARVDNAQGVRTLDLEDVMRGIE</sequence>
<evidence type="ECO:0000313" key="3">
    <source>
        <dbReference type="Proteomes" id="UP000230084"/>
    </source>
</evidence>
<dbReference type="GO" id="GO:0006203">
    <property type="term" value="P:dGTP catabolic process"/>
    <property type="evidence" value="ECO:0007669"/>
    <property type="project" value="TreeGrafter"/>
</dbReference>
<organism evidence="2 3">
    <name type="scientific">Candidatus Uhrbacteria bacterium CG10_big_fil_rev_8_21_14_0_10_50_16</name>
    <dbReference type="NCBI Taxonomy" id="1975039"/>
    <lineage>
        <taxon>Bacteria</taxon>
        <taxon>Candidatus Uhriibacteriota</taxon>
    </lineage>
</organism>
<accession>A0A2H0RNP1</accession>
<dbReference type="SUPFAM" id="SSF109604">
    <property type="entry name" value="HD-domain/PDEase-like"/>
    <property type="match status" value="1"/>
</dbReference>
<dbReference type="AlphaFoldDB" id="A0A2H0RNP1"/>
<dbReference type="InterPro" id="IPR006674">
    <property type="entry name" value="HD_domain"/>
</dbReference>
<dbReference type="PANTHER" id="PTHR11373:SF4">
    <property type="entry name" value="DEOXYNUCLEOSIDE TRIPHOSPHATE TRIPHOSPHOHYDROLASE SAMHD1"/>
    <property type="match status" value="1"/>
</dbReference>
<dbReference type="GO" id="GO:0008832">
    <property type="term" value="F:dGTPase activity"/>
    <property type="evidence" value="ECO:0007669"/>
    <property type="project" value="TreeGrafter"/>
</dbReference>
<evidence type="ECO:0000313" key="2">
    <source>
        <dbReference type="EMBL" id="PIR48067.1"/>
    </source>
</evidence>
<dbReference type="Pfam" id="PF01966">
    <property type="entry name" value="HD"/>
    <property type="match status" value="1"/>
</dbReference>
<dbReference type="PANTHER" id="PTHR11373">
    <property type="entry name" value="DEOXYNUCLEOSIDE TRIPHOSPHATE TRIPHOSPHOHYDROLASE"/>
    <property type="match status" value="1"/>
</dbReference>
<comment type="caution">
    <text evidence="2">The sequence shown here is derived from an EMBL/GenBank/DDBJ whole genome shotgun (WGS) entry which is preliminary data.</text>
</comment>
<gene>
    <name evidence="2" type="ORF">COV06_01565</name>
</gene>
<feature type="domain" description="HD" evidence="1">
    <location>
        <begin position="50"/>
        <end position="152"/>
    </location>
</feature>
<dbReference type="Gene3D" id="1.10.3210.10">
    <property type="entry name" value="Hypothetical protein af1432"/>
    <property type="match status" value="1"/>
</dbReference>
<dbReference type="PROSITE" id="PS51831">
    <property type="entry name" value="HD"/>
    <property type="match status" value="1"/>
</dbReference>
<dbReference type="CDD" id="cd00077">
    <property type="entry name" value="HDc"/>
    <property type="match status" value="1"/>
</dbReference>
<protein>
    <recommendedName>
        <fullName evidence="1">HD domain-containing protein</fullName>
    </recommendedName>
</protein>